<dbReference type="RefSeq" id="WP_093064379.1">
    <property type="nucleotide sequence ID" value="NZ_FNQP01000001.1"/>
</dbReference>
<dbReference type="OrthoDB" id="1971692at2"/>
<dbReference type="Gene3D" id="3.40.50.300">
    <property type="entry name" value="P-loop containing nucleotide triphosphate hydrolases"/>
    <property type="match status" value="1"/>
</dbReference>
<sequence>MSVIAPYPGLRPYHEDEQDKFFGRDADAEVLIDKVLTNRLTLLFAASGVGKSSLLQAAVIPRLKSPSGENLDVVYHIDWVS</sequence>
<evidence type="ECO:0000259" key="1">
    <source>
        <dbReference type="Pfam" id="PF20703"/>
    </source>
</evidence>
<dbReference type="Proteomes" id="UP000199397">
    <property type="component" value="Unassembled WGS sequence"/>
</dbReference>
<evidence type="ECO:0000313" key="2">
    <source>
        <dbReference type="EMBL" id="SDZ75568.1"/>
    </source>
</evidence>
<reference evidence="2 3" key="1">
    <citation type="submission" date="2016-10" db="EMBL/GenBank/DDBJ databases">
        <authorList>
            <person name="de Groot N.N."/>
        </authorList>
    </citation>
    <scope>NUCLEOTIDE SEQUENCE [LARGE SCALE GENOMIC DNA]</scope>
    <source>
        <strain evidence="2 3">DSM 21228</strain>
    </source>
</reference>
<protein>
    <recommendedName>
        <fullName evidence="1">Novel STAND NTPase 1 domain-containing protein</fullName>
    </recommendedName>
</protein>
<accession>A0A1H3VN69</accession>
<organism evidence="2 3">
    <name type="scientific">Thiothrix caldifontis</name>
    <dbReference type="NCBI Taxonomy" id="525918"/>
    <lineage>
        <taxon>Bacteria</taxon>
        <taxon>Pseudomonadati</taxon>
        <taxon>Pseudomonadota</taxon>
        <taxon>Gammaproteobacteria</taxon>
        <taxon>Thiotrichales</taxon>
        <taxon>Thiotrichaceae</taxon>
        <taxon>Thiothrix</taxon>
    </lineage>
</organism>
<dbReference type="STRING" id="525918.SAMN05660964_00148"/>
<dbReference type="EMBL" id="FNQP01000001">
    <property type="protein sequence ID" value="SDZ75568.1"/>
    <property type="molecule type" value="Genomic_DNA"/>
</dbReference>
<dbReference type="AlphaFoldDB" id="A0A1H3VN69"/>
<dbReference type="InterPro" id="IPR049052">
    <property type="entry name" value="nSTAND1"/>
</dbReference>
<feature type="domain" description="Novel STAND NTPase 1" evidence="1">
    <location>
        <begin position="6"/>
        <end position="74"/>
    </location>
</feature>
<gene>
    <name evidence="2" type="ORF">SAMN05660964_00148</name>
</gene>
<evidence type="ECO:0000313" key="3">
    <source>
        <dbReference type="Proteomes" id="UP000199397"/>
    </source>
</evidence>
<dbReference type="SUPFAM" id="SSF52540">
    <property type="entry name" value="P-loop containing nucleoside triphosphate hydrolases"/>
    <property type="match status" value="1"/>
</dbReference>
<dbReference type="Pfam" id="PF20703">
    <property type="entry name" value="nSTAND1"/>
    <property type="match status" value="1"/>
</dbReference>
<name>A0A1H3VN69_9GAMM</name>
<dbReference type="InterPro" id="IPR027417">
    <property type="entry name" value="P-loop_NTPase"/>
</dbReference>
<keyword evidence="3" id="KW-1185">Reference proteome</keyword>
<proteinExistence type="predicted"/>